<evidence type="ECO:0000259" key="1">
    <source>
        <dbReference type="PROSITE" id="PS50943"/>
    </source>
</evidence>
<accession>A0A0E1X9R8</accession>
<dbReference type="AlphaFoldDB" id="A0A0E1X9R8"/>
<feature type="domain" description="HTH cro/C1-type" evidence="1">
    <location>
        <begin position="38"/>
        <end position="80"/>
    </location>
</feature>
<dbReference type="SMART" id="SM00530">
    <property type="entry name" value="HTH_XRE"/>
    <property type="match status" value="1"/>
</dbReference>
<name>A0A0E1X9R8_STAAU</name>
<evidence type="ECO:0000313" key="2">
    <source>
        <dbReference type="EMBL" id="EFH96107.1"/>
    </source>
</evidence>
<dbReference type="InterPro" id="IPR001387">
    <property type="entry name" value="Cro/C1-type_HTH"/>
</dbReference>
<dbReference type="HOGENOM" id="CLU_1383433_0_0_9"/>
<gene>
    <name evidence="2" type="ORF">HMPREF0769_10109</name>
</gene>
<dbReference type="Pfam" id="PF13560">
    <property type="entry name" value="HTH_31"/>
    <property type="match status" value="1"/>
</dbReference>
<dbReference type="InterPro" id="IPR010982">
    <property type="entry name" value="Lambda_DNA-bd_dom_sf"/>
</dbReference>
<dbReference type="PROSITE" id="PS50943">
    <property type="entry name" value="HTH_CROC1"/>
    <property type="match status" value="1"/>
</dbReference>
<comment type="caution">
    <text evidence="2">The sequence shown here is derived from an EMBL/GenBank/DDBJ whole genome shotgun (WGS) entry which is preliminary data.</text>
</comment>
<dbReference type="EMBL" id="ACJA02000001">
    <property type="protein sequence ID" value="EFH96107.1"/>
    <property type="molecule type" value="Genomic_DNA"/>
</dbReference>
<reference evidence="2 3" key="1">
    <citation type="submission" date="2010-05" db="EMBL/GenBank/DDBJ databases">
        <authorList>
            <person name="Muzny D."/>
            <person name="Qin X."/>
            <person name="Buhay C."/>
            <person name="Dugan-Rocha S."/>
            <person name="Ding Y."/>
            <person name="Chen G."/>
            <person name="Hawes A."/>
            <person name="Holder M."/>
            <person name="Jhangiani S."/>
            <person name="Johnson A."/>
            <person name="Khan Z."/>
            <person name="Li Z."/>
            <person name="Liu W."/>
            <person name="Liu X."/>
            <person name="Perez L."/>
            <person name="Shen H."/>
            <person name="Wang Q."/>
            <person name="Watt J."/>
            <person name="Xi L."/>
            <person name="Xin Y."/>
            <person name="Zhou J."/>
            <person name="Deng J."/>
            <person name="Jiang H."/>
            <person name="Liu Y."/>
            <person name="Qu J."/>
            <person name="Song X.-Z."/>
            <person name="Zhang L."/>
            <person name="Villasana D."/>
            <person name="Johnson A."/>
            <person name="Liu J."/>
            <person name="Liyanage D."/>
            <person name="Lorensuhewa L."/>
            <person name="Robinson T."/>
            <person name="Song A."/>
            <person name="Song B.-B."/>
            <person name="Dinh H."/>
            <person name="Thornton R."/>
            <person name="Coyle M."/>
            <person name="Francisco L."/>
            <person name="Jackson L."/>
            <person name="Javaid M."/>
            <person name="Korchina V."/>
            <person name="Kovar C."/>
            <person name="Mata R."/>
            <person name="Mathew T."/>
            <person name="Ngo R."/>
            <person name="Nguyen L."/>
            <person name="Nguyen N."/>
            <person name="Okwuonu G."/>
            <person name="Ongeri F."/>
            <person name="Pham C."/>
            <person name="Simmons D."/>
            <person name="Wilczek-Boney K."/>
            <person name="Hale W."/>
            <person name="Jakkamsetti A."/>
            <person name="Pham P."/>
            <person name="Ruth R."/>
            <person name="San Lucas F."/>
            <person name="Warren J."/>
            <person name="Zhang J."/>
            <person name="Zhao Z."/>
            <person name="Zhou C."/>
            <person name="Zhu D."/>
            <person name="Lee S."/>
            <person name="Bess C."/>
            <person name="Blankenburg K."/>
            <person name="Forbes L."/>
            <person name="Fu Q."/>
            <person name="Gubbala S."/>
            <person name="Hirani K."/>
            <person name="Jayaseelan J.C."/>
            <person name="Lara F."/>
            <person name="Munidasa M."/>
            <person name="Palculict T."/>
            <person name="Patil S."/>
            <person name="Pu L.-L."/>
            <person name="Saada N."/>
            <person name="Tang L."/>
            <person name="Weissenberger G."/>
            <person name="Zhu Y."/>
            <person name="Hemphill L."/>
            <person name="Shang Y."/>
            <person name="Youmans B."/>
            <person name="Ayvaz T."/>
            <person name="Ross M."/>
            <person name="Santibanez J."/>
            <person name="Aqrawi P."/>
            <person name="Gross S."/>
            <person name="Joshi V."/>
            <person name="Fowler G."/>
            <person name="Nazareth L."/>
            <person name="Reid J."/>
            <person name="Worley K."/>
            <person name="Petrosino J."/>
            <person name="Highlander S."/>
            <person name="Gibbs R."/>
        </authorList>
    </citation>
    <scope>NUCLEOTIDE SEQUENCE [LARGE SCALE GENOMIC DNA]</scope>
    <source>
        <strain evidence="2 3">MN8</strain>
    </source>
</reference>
<dbReference type="Proteomes" id="UP000003455">
    <property type="component" value="Chromosome"/>
</dbReference>
<organism evidence="2 3">
    <name type="scientific">Staphylococcus aureus subsp. aureus MN8</name>
    <dbReference type="NCBI Taxonomy" id="548470"/>
    <lineage>
        <taxon>Bacteria</taxon>
        <taxon>Bacillati</taxon>
        <taxon>Bacillota</taxon>
        <taxon>Bacilli</taxon>
        <taxon>Bacillales</taxon>
        <taxon>Staphylococcaceae</taxon>
        <taxon>Staphylococcus</taxon>
    </lineage>
</organism>
<dbReference type="Gene3D" id="1.10.260.40">
    <property type="entry name" value="lambda repressor-like DNA-binding domains"/>
    <property type="match status" value="1"/>
</dbReference>
<proteinExistence type="predicted"/>
<dbReference type="CDD" id="cd00093">
    <property type="entry name" value="HTH_XRE"/>
    <property type="match status" value="1"/>
</dbReference>
<evidence type="ECO:0000313" key="3">
    <source>
        <dbReference type="Proteomes" id="UP000003455"/>
    </source>
</evidence>
<dbReference type="SUPFAM" id="SSF47413">
    <property type="entry name" value="lambda repressor-like DNA-binding domains"/>
    <property type="match status" value="1"/>
</dbReference>
<protein>
    <recommendedName>
        <fullName evidence="1">HTH cro/C1-type domain-containing protein</fullName>
    </recommendedName>
</protein>
<sequence length="229" mass="27240">MSRIILYYFYAWFIIKNTEVSPMVESNDELKKELGRFLKSIRKQKGKTASEISKQMQYSQGHISGIENGVKSFPSNKLIESYLMNIKDTNEEYNFYVDEIAKITKNKVKLNKVSNVTNKMEIIDRMMDIPYSREFISFDDNNEKSFTIFNISINDLHFHLQDINNYKFYKGIRLTDNDKNNIDKILNNYFENKSVIIKENTKTLRDKNENWEQLVKLSDYIDDKLDKKN</sequence>
<dbReference type="GO" id="GO:0003677">
    <property type="term" value="F:DNA binding"/>
    <property type="evidence" value="ECO:0007669"/>
    <property type="project" value="InterPro"/>
</dbReference>